<keyword evidence="3" id="KW-1185">Reference proteome</keyword>
<gene>
    <name evidence="2" type="ORF">CLV51_1092</name>
</gene>
<accession>A0A2P8H9W1</accession>
<reference evidence="2 3" key="1">
    <citation type="submission" date="2018-03" db="EMBL/GenBank/DDBJ databases">
        <title>Genomic Encyclopedia of Archaeal and Bacterial Type Strains, Phase II (KMG-II): from individual species to whole genera.</title>
        <authorList>
            <person name="Goeker M."/>
        </authorList>
    </citation>
    <scope>NUCLEOTIDE SEQUENCE [LARGE SCALE GENOMIC DNA]</scope>
    <source>
        <strain evidence="2 3">DSM 24859</strain>
    </source>
</reference>
<dbReference type="EMBL" id="PYAW01000009">
    <property type="protein sequence ID" value="PSL43008.1"/>
    <property type="molecule type" value="Genomic_DNA"/>
</dbReference>
<evidence type="ECO:0000313" key="3">
    <source>
        <dbReference type="Proteomes" id="UP000240971"/>
    </source>
</evidence>
<comment type="caution">
    <text evidence="2">The sequence shown here is derived from an EMBL/GenBank/DDBJ whole genome shotgun (WGS) entry which is preliminary data.</text>
</comment>
<name>A0A2P8H9W1_CHINA</name>
<sequence>MCLTRCLYNVDKIFLASCMNKFDWHSEPLKDNTIITASYKNTQNVRRFFQSHFGANFKMNREFMAWVKVNVGKTLGDAIKEFENKI</sequence>
<feature type="domain" description="DUF6434" evidence="1">
    <location>
        <begin position="22"/>
        <end position="84"/>
    </location>
</feature>
<evidence type="ECO:0000259" key="1">
    <source>
        <dbReference type="Pfam" id="PF20026"/>
    </source>
</evidence>
<organism evidence="2 3">
    <name type="scientific">Chitinophaga niastensis</name>
    <dbReference type="NCBI Taxonomy" id="536980"/>
    <lineage>
        <taxon>Bacteria</taxon>
        <taxon>Pseudomonadati</taxon>
        <taxon>Bacteroidota</taxon>
        <taxon>Chitinophagia</taxon>
        <taxon>Chitinophagales</taxon>
        <taxon>Chitinophagaceae</taxon>
        <taxon>Chitinophaga</taxon>
    </lineage>
</organism>
<dbReference type="AlphaFoldDB" id="A0A2P8H9W1"/>
<dbReference type="InterPro" id="IPR045492">
    <property type="entry name" value="DUF6434"/>
</dbReference>
<protein>
    <recommendedName>
        <fullName evidence="1">DUF6434 domain-containing protein</fullName>
    </recommendedName>
</protein>
<dbReference type="Pfam" id="PF20026">
    <property type="entry name" value="DUF6434"/>
    <property type="match status" value="1"/>
</dbReference>
<dbReference type="Proteomes" id="UP000240971">
    <property type="component" value="Unassembled WGS sequence"/>
</dbReference>
<proteinExistence type="predicted"/>
<evidence type="ECO:0000313" key="2">
    <source>
        <dbReference type="EMBL" id="PSL43008.1"/>
    </source>
</evidence>